<dbReference type="OrthoDB" id="2588793at2759"/>
<proteinExistence type="predicted"/>
<evidence type="ECO:0000313" key="1">
    <source>
        <dbReference type="EMBL" id="MBW0512583.1"/>
    </source>
</evidence>
<reference evidence="1" key="1">
    <citation type="submission" date="2021-03" db="EMBL/GenBank/DDBJ databases">
        <title>Draft genome sequence of rust myrtle Austropuccinia psidii MF-1, a brazilian biotype.</title>
        <authorList>
            <person name="Quecine M.C."/>
            <person name="Pachon D.M.R."/>
            <person name="Bonatelli M.L."/>
            <person name="Correr F.H."/>
            <person name="Franceschini L.M."/>
            <person name="Leite T.F."/>
            <person name="Margarido G.R.A."/>
            <person name="Almeida C.A."/>
            <person name="Ferrarezi J.A."/>
            <person name="Labate C.A."/>
        </authorList>
    </citation>
    <scope>NUCLEOTIDE SEQUENCE</scope>
    <source>
        <strain evidence="1">MF-1</strain>
    </source>
</reference>
<gene>
    <name evidence="1" type="ORF">O181_052298</name>
</gene>
<evidence type="ECO:0000313" key="2">
    <source>
        <dbReference type="Proteomes" id="UP000765509"/>
    </source>
</evidence>
<name>A0A9Q3E2C6_9BASI</name>
<keyword evidence="2" id="KW-1185">Reference proteome</keyword>
<dbReference type="AlphaFoldDB" id="A0A9Q3E2C6"/>
<sequence length="411" mass="47398">MFSSKTWVASPLPKLNWLSPQSSSPLSANRALGAKLFLITIFTMLGLLILNQPPPQHSRQTCQDPFSQLGSLFLHPTQASQTNWIPFNSNCPPATNYISAIRQLSNLPIEKESQFITFSNITNLTIFRDTVHFLRNRTILVLGDSVDRNSVIHFCQLISQPVRITSWKNASKLAPFITHPHLDSSHLAVPPHGSDLEGFDIRGLPHVCFVEELDFVFLNGFHYGMDDQNLFNSSQHPDWRPPGKFEDRIDKLIKPYLNQAFVRPRSPDLVIWSSGFWDLAFFGTKDELSERDLTTQLSPQRLNWWFARAKKTLLNIKSSFPNALLVMRKIHRPGATTEQTRWMQDIRVHQIQQAQEFISSQFEFYKIFDFGRLFEGYEKYQENVHPFQNPSSIIAQAYLHYLKLAVNEKLI</sequence>
<comment type="caution">
    <text evidence="1">The sequence shown here is derived from an EMBL/GenBank/DDBJ whole genome shotgun (WGS) entry which is preliminary data.</text>
</comment>
<dbReference type="Proteomes" id="UP000765509">
    <property type="component" value="Unassembled WGS sequence"/>
</dbReference>
<dbReference type="EMBL" id="AVOT02022880">
    <property type="protein sequence ID" value="MBW0512583.1"/>
    <property type="molecule type" value="Genomic_DNA"/>
</dbReference>
<accession>A0A9Q3E2C6</accession>
<protein>
    <submittedName>
        <fullName evidence="1">Uncharacterized protein</fullName>
    </submittedName>
</protein>
<organism evidence="1 2">
    <name type="scientific">Austropuccinia psidii MF-1</name>
    <dbReference type="NCBI Taxonomy" id="1389203"/>
    <lineage>
        <taxon>Eukaryota</taxon>
        <taxon>Fungi</taxon>
        <taxon>Dikarya</taxon>
        <taxon>Basidiomycota</taxon>
        <taxon>Pucciniomycotina</taxon>
        <taxon>Pucciniomycetes</taxon>
        <taxon>Pucciniales</taxon>
        <taxon>Sphaerophragmiaceae</taxon>
        <taxon>Austropuccinia</taxon>
    </lineage>
</organism>